<dbReference type="RefSeq" id="WP_070198414.1">
    <property type="nucleotide sequence ID" value="NZ_LJGU01000147.1"/>
</dbReference>
<name>A0A1E7JX69_9ACTN</name>
<reference evidence="4 5" key="1">
    <citation type="journal article" date="2016" name="Front. Microbiol.">
        <title>Comparative Genomics Analysis of Streptomyces Species Reveals Their Adaptation to the Marine Environment and Their Diversity at the Genomic Level.</title>
        <authorList>
            <person name="Tian X."/>
            <person name="Zhang Z."/>
            <person name="Yang T."/>
            <person name="Chen M."/>
            <person name="Li J."/>
            <person name="Chen F."/>
            <person name="Yang J."/>
            <person name="Li W."/>
            <person name="Zhang B."/>
            <person name="Zhang Z."/>
            <person name="Wu J."/>
            <person name="Zhang C."/>
            <person name="Long L."/>
            <person name="Xiao J."/>
        </authorList>
    </citation>
    <scope>NUCLEOTIDE SEQUENCE [LARGE SCALE GENOMIC DNA]</scope>
    <source>
        <strain evidence="4 5">SCSIO 02100</strain>
    </source>
</reference>
<protein>
    <recommendedName>
        <fullName evidence="3">N-acetyltransferase domain-containing protein</fullName>
    </recommendedName>
</protein>
<dbReference type="SUPFAM" id="SSF55729">
    <property type="entry name" value="Acyl-CoA N-acyltransferases (Nat)"/>
    <property type="match status" value="1"/>
</dbReference>
<evidence type="ECO:0000313" key="4">
    <source>
        <dbReference type="EMBL" id="OEU96199.1"/>
    </source>
</evidence>
<keyword evidence="1" id="KW-0808">Transferase</keyword>
<dbReference type="OrthoDB" id="9799092at2"/>
<dbReference type="PROSITE" id="PS51186">
    <property type="entry name" value="GNAT"/>
    <property type="match status" value="1"/>
</dbReference>
<keyword evidence="5" id="KW-1185">Reference proteome</keyword>
<evidence type="ECO:0000256" key="1">
    <source>
        <dbReference type="ARBA" id="ARBA00022679"/>
    </source>
</evidence>
<gene>
    <name evidence="4" type="ORF">AN216_21740</name>
</gene>
<evidence type="ECO:0000259" key="3">
    <source>
        <dbReference type="PROSITE" id="PS51186"/>
    </source>
</evidence>
<evidence type="ECO:0000256" key="2">
    <source>
        <dbReference type="ARBA" id="ARBA00023315"/>
    </source>
</evidence>
<organism evidence="4 5">
    <name type="scientific">Streptomyces oceani</name>
    <dbReference type="NCBI Taxonomy" id="1075402"/>
    <lineage>
        <taxon>Bacteria</taxon>
        <taxon>Bacillati</taxon>
        <taxon>Actinomycetota</taxon>
        <taxon>Actinomycetes</taxon>
        <taxon>Kitasatosporales</taxon>
        <taxon>Streptomycetaceae</taxon>
        <taxon>Streptomyces</taxon>
    </lineage>
</organism>
<dbReference type="PANTHER" id="PTHR43877">
    <property type="entry name" value="AMINOALKYLPHOSPHONATE N-ACETYLTRANSFERASE-RELATED-RELATED"/>
    <property type="match status" value="1"/>
</dbReference>
<keyword evidence="2" id="KW-0012">Acyltransferase</keyword>
<comment type="caution">
    <text evidence="4">The sequence shown here is derived from an EMBL/GenBank/DDBJ whole genome shotgun (WGS) entry which is preliminary data.</text>
</comment>
<dbReference type="STRING" id="1075402.AN216_21740"/>
<dbReference type="InterPro" id="IPR000182">
    <property type="entry name" value="GNAT_dom"/>
</dbReference>
<dbReference type="Pfam" id="PF00583">
    <property type="entry name" value="Acetyltransf_1"/>
    <property type="match status" value="1"/>
</dbReference>
<feature type="domain" description="N-acetyltransferase" evidence="3">
    <location>
        <begin position="14"/>
        <end position="185"/>
    </location>
</feature>
<dbReference type="Gene3D" id="3.40.630.30">
    <property type="match status" value="1"/>
</dbReference>
<sequence>MSGTNDENGTSGDCLIRPVRADEWPAARELRLASLTDPMASVAFMETHERALARPEAYWRERTANGSERGPNRQFVAEKPTGDWAGTATVILEEAGTQDFMGQRVERRQAHLVAVFVRAEARGGTVARDLVRAAVGWAMAEEGVSRVRLLVHRNNERAEAFYRKAGFVHTHSVADEREMEYRPDL</sequence>
<evidence type="ECO:0000313" key="5">
    <source>
        <dbReference type="Proteomes" id="UP000176101"/>
    </source>
</evidence>
<dbReference type="InterPro" id="IPR050832">
    <property type="entry name" value="Bact_Acetyltransf"/>
</dbReference>
<dbReference type="InterPro" id="IPR016181">
    <property type="entry name" value="Acyl_CoA_acyltransferase"/>
</dbReference>
<proteinExistence type="predicted"/>
<dbReference type="Proteomes" id="UP000176101">
    <property type="component" value="Unassembled WGS sequence"/>
</dbReference>
<dbReference type="AlphaFoldDB" id="A0A1E7JX69"/>
<dbReference type="GO" id="GO:0016747">
    <property type="term" value="F:acyltransferase activity, transferring groups other than amino-acyl groups"/>
    <property type="evidence" value="ECO:0007669"/>
    <property type="project" value="InterPro"/>
</dbReference>
<accession>A0A1E7JX69</accession>
<dbReference type="EMBL" id="LJGU01000147">
    <property type="protein sequence ID" value="OEU96199.1"/>
    <property type="molecule type" value="Genomic_DNA"/>
</dbReference>